<dbReference type="Gene3D" id="3.20.20.80">
    <property type="entry name" value="Glycosidases"/>
    <property type="match status" value="1"/>
</dbReference>
<keyword evidence="4" id="KW-0146">Chitin degradation</keyword>
<dbReference type="PANTHER" id="PTHR45708">
    <property type="entry name" value="ENDOCHITINASE"/>
    <property type="match status" value="1"/>
</dbReference>
<evidence type="ECO:0000256" key="7">
    <source>
        <dbReference type="ARBA" id="ARBA00023326"/>
    </source>
</evidence>
<evidence type="ECO:0000256" key="4">
    <source>
        <dbReference type="ARBA" id="ARBA00023024"/>
    </source>
</evidence>
<keyword evidence="7" id="KW-0624">Polysaccharide degradation</keyword>
<evidence type="ECO:0000256" key="8">
    <source>
        <dbReference type="RuleBase" id="RU000489"/>
    </source>
</evidence>
<name>A0A8H3YDP8_9TREE</name>
<feature type="compositionally biased region" description="Basic and acidic residues" evidence="10">
    <location>
        <begin position="54"/>
        <end position="71"/>
    </location>
</feature>
<evidence type="ECO:0000256" key="3">
    <source>
        <dbReference type="ARBA" id="ARBA00022801"/>
    </source>
</evidence>
<dbReference type="PROSITE" id="PS01095">
    <property type="entry name" value="GH18_1"/>
    <property type="match status" value="1"/>
</dbReference>
<dbReference type="AlphaFoldDB" id="A0A8H3YDP8"/>
<dbReference type="InterPro" id="IPR017853">
    <property type="entry name" value="GH"/>
</dbReference>
<dbReference type="PROSITE" id="PS51910">
    <property type="entry name" value="GH18_2"/>
    <property type="match status" value="1"/>
</dbReference>
<keyword evidence="13" id="KW-1185">Reference proteome</keyword>
<dbReference type="GO" id="GO:0005576">
    <property type="term" value="C:extracellular region"/>
    <property type="evidence" value="ECO:0007669"/>
    <property type="project" value="TreeGrafter"/>
</dbReference>
<feature type="domain" description="GH18" evidence="11">
    <location>
        <begin position="9"/>
        <end position="326"/>
    </location>
</feature>
<dbReference type="InterPro" id="IPR001223">
    <property type="entry name" value="Glyco_hydro18_cat"/>
</dbReference>
<comment type="caution">
    <text evidence="12">The sequence shown here is derived from an EMBL/GenBank/DDBJ whole genome shotgun (WGS) entry which is preliminary data.</text>
</comment>
<evidence type="ECO:0000256" key="6">
    <source>
        <dbReference type="ARBA" id="ARBA00023295"/>
    </source>
</evidence>
<dbReference type="Proteomes" id="UP000620104">
    <property type="component" value="Unassembled WGS sequence"/>
</dbReference>
<proteinExistence type="inferred from homology"/>
<organism evidence="12 13">
    <name type="scientific">Naganishia liquefaciens</name>
    <dbReference type="NCBI Taxonomy" id="104408"/>
    <lineage>
        <taxon>Eukaryota</taxon>
        <taxon>Fungi</taxon>
        <taxon>Dikarya</taxon>
        <taxon>Basidiomycota</taxon>
        <taxon>Agaricomycotina</taxon>
        <taxon>Tremellomycetes</taxon>
        <taxon>Filobasidiales</taxon>
        <taxon>Filobasidiaceae</taxon>
        <taxon>Naganishia</taxon>
    </lineage>
</organism>
<dbReference type="GO" id="GO:0008843">
    <property type="term" value="F:endochitinase activity"/>
    <property type="evidence" value="ECO:0007669"/>
    <property type="project" value="UniProtKB-EC"/>
</dbReference>
<keyword evidence="6 8" id="KW-0326">Glycosidase</keyword>
<evidence type="ECO:0000313" key="12">
    <source>
        <dbReference type="EMBL" id="GHJ84492.1"/>
    </source>
</evidence>
<dbReference type="EMBL" id="BLZA01000007">
    <property type="protein sequence ID" value="GHJ84492.1"/>
    <property type="molecule type" value="Genomic_DNA"/>
</dbReference>
<dbReference type="InterPro" id="IPR050542">
    <property type="entry name" value="Glycosyl_Hydrlase18_Chitinase"/>
</dbReference>
<dbReference type="GO" id="GO:0000272">
    <property type="term" value="P:polysaccharide catabolic process"/>
    <property type="evidence" value="ECO:0007669"/>
    <property type="project" value="UniProtKB-KW"/>
</dbReference>
<evidence type="ECO:0000256" key="2">
    <source>
        <dbReference type="ARBA" id="ARBA00012729"/>
    </source>
</evidence>
<keyword evidence="5" id="KW-0119">Carbohydrate metabolism</keyword>
<dbReference type="GO" id="GO:0006032">
    <property type="term" value="P:chitin catabolic process"/>
    <property type="evidence" value="ECO:0007669"/>
    <property type="project" value="UniProtKB-KW"/>
</dbReference>
<comment type="catalytic activity">
    <reaction evidence="1">
        <text>Random endo-hydrolysis of N-acetyl-beta-D-glucosaminide (1-&gt;4)-beta-linkages in chitin and chitodextrins.</text>
        <dbReference type="EC" id="3.2.1.14"/>
    </reaction>
</comment>
<protein>
    <recommendedName>
        <fullName evidence="2">chitinase</fullName>
        <ecNumber evidence="2">3.2.1.14</ecNumber>
    </recommendedName>
</protein>
<dbReference type="EC" id="3.2.1.14" evidence="2"/>
<reference evidence="12" key="1">
    <citation type="submission" date="2020-07" db="EMBL/GenBank/DDBJ databases">
        <title>Draft Genome Sequence of a Deep-Sea Yeast, Naganishia (Cryptococcus) liquefaciens strain N6.</title>
        <authorList>
            <person name="Han Y.W."/>
            <person name="Kajitani R."/>
            <person name="Morimoto H."/>
            <person name="Parhat M."/>
            <person name="Tsubouchi H."/>
            <person name="Bakenova O."/>
            <person name="Ogata M."/>
            <person name="Argunhan B."/>
            <person name="Aoki R."/>
            <person name="Kajiwara S."/>
            <person name="Itoh T."/>
            <person name="Iwasaki H."/>
        </authorList>
    </citation>
    <scope>NUCLEOTIDE SEQUENCE</scope>
    <source>
        <strain evidence="12">N6</strain>
    </source>
</reference>
<dbReference type="InterPro" id="IPR001579">
    <property type="entry name" value="Glyco_hydro_18_chit_AS"/>
</dbReference>
<evidence type="ECO:0000313" key="13">
    <source>
        <dbReference type="Proteomes" id="UP000620104"/>
    </source>
</evidence>
<dbReference type="OrthoDB" id="3012298at2759"/>
<accession>A0A8H3YDP8</accession>
<sequence length="326" mass="36653">MRIPESRSKKLIVYHQTYHYEGKLQSILPLIEDPTPIVTHVVFAALHINVTYEEERHPKDTQDPDKPEPPKPRKKRRLHLTLNDHDPYDAYYDEVWKEKAALRAKGVKTLLLIGGAAHGTISELDYAPGSFESNRERFEIAYGLVRDLLIRKQFDGLDLDVEEPMTQSGAERFIRRIRQDFPKSFLVTMSPMAPGLQGGRELSLLDYSGLEATCGHLINWYHVQFYNGWGSAGDAAGYEKLVETGFDPSRLVLAVLSSPVHGHGFVDLDQLGQAIAQITRGHPEFAGVACWELFASGRKEKEGKPTEKAWYTNLTAILGNIVGTSL</sequence>
<dbReference type="SUPFAM" id="SSF51445">
    <property type="entry name" value="(Trans)glycosidases"/>
    <property type="match status" value="1"/>
</dbReference>
<evidence type="ECO:0000256" key="9">
    <source>
        <dbReference type="RuleBase" id="RU004453"/>
    </source>
</evidence>
<evidence type="ECO:0000259" key="11">
    <source>
        <dbReference type="PROSITE" id="PS51910"/>
    </source>
</evidence>
<dbReference type="PANTHER" id="PTHR45708:SF60">
    <property type="entry name" value="III CHITINASE, PUTATIVE (AFU_ORTHOLOGUE AFUA_5G03850)-RELATED"/>
    <property type="match status" value="1"/>
</dbReference>
<evidence type="ECO:0000256" key="1">
    <source>
        <dbReference type="ARBA" id="ARBA00000822"/>
    </source>
</evidence>
<evidence type="ECO:0000256" key="5">
    <source>
        <dbReference type="ARBA" id="ARBA00023277"/>
    </source>
</evidence>
<keyword evidence="3 8" id="KW-0378">Hydrolase</keyword>
<comment type="similarity">
    <text evidence="9">Belongs to the glycosyl hydrolase 18 family.</text>
</comment>
<dbReference type="Pfam" id="PF00704">
    <property type="entry name" value="Glyco_hydro_18"/>
    <property type="match status" value="1"/>
</dbReference>
<evidence type="ECO:0000256" key="10">
    <source>
        <dbReference type="SAM" id="MobiDB-lite"/>
    </source>
</evidence>
<gene>
    <name evidence="12" type="ORF">NliqN6_0894</name>
</gene>
<feature type="region of interest" description="Disordered" evidence="10">
    <location>
        <begin position="54"/>
        <end position="79"/>
    </location>
</feature>